<protein>
    <recommendedName>
        <fullName evidence="3">RRM domain-containing protein</fullName>
    </recommendedName>
</protein>
<accession>A0A383W5N4</accession>
<dbReference type="Proteomes" id="UP000256970">
    <property type="component" value="Unassembled WGS sequence"/>
</dbReference>
<evidence type="ECO:0000313" key="2">
    <source>
        <dbReference type="Proteomes" id="UP000256970"/>
    </source>
</evidence>
<evidence type="ECO:0008006" key="3">
    <source>
        <dbReference type="Google" id="ProtNLM"/>
    </source>
</evidence>
<dbReference type="InterPro" id="IPR035979">
    <property type="entry name" value="RBD_domain_sf"/>
</dbReference>
<dbReference type="CDD" id="cd00590">
    <property type="entry name" value="RRM_SF"/>
    <property type="match status" value="1"/>
</dbReference>
<gene>
    <name evidence="1" type="ORF">BQ4739_LOCUS12518</name>
</gene>
<dbReference type="SUPFAM" id="SSF54928">
    <property type="entry name" value="RNA-binding domain, RBD"/>
    <property type="match status" value="1"/>
</dbReference>
<dbReference type="GO" id="GO:0003676">
    <property type="term" value="F:nucleic acid binding"/>
    <property type="evidence" value="ECO:0007669"/>
    <property type="project" value="InterPro"/>
</dbReference>
<dbReference type="AlphaFoldDB" id="A0A383W5N4"/>
<sequence length="205" mass="22304">MRRNMTYLQQSESWLQQQDSALATEEELLLKRQVWVTCLRSSTTAAEVEGEFSKYGKVQQVQLQRKADNGLRAFANLLEGISRSGLLGLSDTNGSSCSSSVAKQKPPPLPRAVVEFEHAAGAAAALAARQQVSIFSGRNGQRSSAVQLVLPAAGIGHLKQPCTCRMYKRPCTCPGYVKVAPNRPTRHQSYHRGGAGQHVLSATRL</sequence>
<reference evidence="1 2" key="1">
    <citation type="submission" date="2016-10" db="EMBL/GenBank/DDBJ databases">
        <authorList>
            <person name="Cai Z."/>
        </authorList>
    </citation>
    <scope>NUCLEOTIDE SEQUENCE [LARGE SCALE GENOMIC DNA]</scope>
</reference>
<proteinExistence type="predicted"/>
<evidence type="ECO:0000313" key="1">
    <source>
        <dbReference type="EMBL" id="SZX72334.1"/>
    </source>
</evidence>
<dbReference type="Gene3D" id="3.30.70.330">
    <property type="match status" value="1"/>
</dbReference>
<keyword evidence="2" id="KW-1185">Reference proteome</keyword>
<name>A0A383W5N4_TETOB</name>
<dbReference type="InterPro" id="IPR012677">
    <property type="entry name" value="Nucleotide-bd_a/b_plait_sf"/>
</dbReference>
<organism evidence="1 2">
    <name type="scientific">Tetradesmus obliquus</name>
    <name type="common">Green alga</name>
    <name type="synonym">Acutodesmus obliquus</name>
    <dbReference type="NCBI Taxonomy" id="3088"/>
    <lineage>
        <taxon>Eukaryota</taxon>
        <taxon>Viridiplantae</taxon>
        <taxon>Chlorophyta</taxon>
        <taxon>core chlorophytes</taxon>
        <taxon>Chlorophyceae</taxon>
        <taxon>CS clade</taxon>
        <taxon>Sphaeropleales</taxon>
        <taxon>Scenedesmaceae</taxon>
        <taxon>Tetradesmus</taxon>
    </lineage>
</organism>
<dbReference type="EMBL" id="FNXT01001126">
    <property type="protein sequence ID" value="SZX72334.1"/>
    <property type="molecule type" value="Genomic_DNA"/>
</dbReference>